<proteinExistence type="predicted"/>
<protein>
    <submittedName>
        <fullName evidence="1">Uncharacterized protein</fullName>
    </submittedName>
</protein>
<gene>
    <name evidence="1" type="ORF">LCGC14_2492240</name>
</gene>
<organism evidence="1">
    <name type="scientific">marine sediment metagenome</name>
    <dbReference type="NCBI Taxonomy" id="412755"/>
    <lineage>
        <taxon>unclassified sequences</taxon>
        <taxon>metagenomes</taxon>
        <taxon>ecological metagenomes</taxon>
    </lineage>
</organism>
<sequence length="82" mass="8916">GSSITTQNYTSASGSRDIVQSDDEFLYGYVFNSPPSVNRSLDFEVIDPSQITLGAPVAGAVRLNFSTAGRQVIVVYRKVNDR</sequence>
<reference evidence="1" key="1">
    <citation type="journal article" date="2015" name="Nature">
        <title>Complex archaea that bridge the gap between prokaryotes and eukaryotes.</title>
        <authorList>
            <person name="Spang A."/>
            <person name="Saw J.H."/>
            <person name="Jorgensen S.L."/>
            <person name="Zaremba-Niedzwiedzka K."/>
            <person name="Martijn J."/>
            <person name="Lind A.E."/>
            <person name="van Eijk R."/>
            <person name="Schleper C."/>
            <person name="Guy L."/>
            <person name="Ettema T.J."/>
        </authorList>
    </citation>
    <scope>NUCLEOTIDE SEQUENCE</scope>
</reference>
<dbReference type="AlphaFoldDB" id="A0A0F9BSC9"/>
<name>A0A0F9BSC9_9ZZZZ</name>
<comment type="caution">
    <text evidence="1">The sequence shown here is derived from an EMBL/GenBank/DDBJ whole genome shotgun (WGS) entry which is preliminary data.</text>
</comment>
<dbReference type="EMBL" id="LAZR01039534">
    <property type="protein sequence ID" value="KKL16767.1"/>
    <property type="molecule type" value="Genomic_DNA"/>
</dbReference>
<accession>A0A0F9BSC9</accession>
<feature type="non-terminal residue" evidence="1">
    <location>
        <position position="1"/>
    </location>
</feature>
<evidence type="ECO:0000313" key="1">
    <source>
        <dbReference type="EMBL" id="KKL16767.1"/>
    </source>
</evidence>